<dbReference type="EMBL" id="FRBW01000002">
    <property type="protein sequence ID" value="SHM05687.1"/>
    <property type="molecule type" value="Genomic_DNA"/>
</dbReference>
<dbReference type="Gene3D" id="3.30.70.1230">
    <property type="entry name" value="Nucleotide cyclase"/>
    <property type="match status" value="1"/>
</dbReference>
<dbReference type="Proteomes" id="UP000186002">
    <property type="component" value="Unassembled WGS sequence"/>
</dbReference>
<dbReference type="GO" id="GO:0035556">
    <property type="term" value="P:intracellular signal transduction"/>
    <property type="evidence" value="ECO:0007669"/>
    <property type="project" value="InterPro"/>
</dbReference>
<dbReference type="SUPFAM" id="SSF55073">
    <property type="entry name" value="Nucleotide cyclase"/>
    <property type="match status" value="1"/>
</dbReference>
<dbReference type="OrthoDB" id="4565346at2"/>
<dbReference type="InterPro" id="IPR029787">
    <property type="entry name" value="Nucleotide_cyclase"/>
</dbReference>
<sequence>MVLEAPLIAADLVQWLYGDAAGRADSLELIEELGQRLRESGVPIDRITTAIPLLHPNVRAEAAVWTSDGTREIRRYLTSDDQGEAYDRSPLKVVYTENRAVRIAIPAQPGGKEYGITEDLRQEGYADYIAMPLPFSDGTVKAITFATRYSGGFLQAHVGVFESILKPLSLVCELSTLRRTAETLLDTYVGRRAGGKVLRGTIKRGEGEWISAVVSFADLRGFTKLSNELPAAKLVLFLNKYFGAMTEAVEAHGGEVLKFIGDEVMAIFPYETEEEAADAAKRALLAARETGEKINQINLVNECTETPDMKVGIALHAGNVFFGNVGSETRLDFTVIGPVVNLAARIAELAKDLNLEILVSDAIADIMGCRGGLYGRYQVKGFDDPVSVYSPAFSSSGNAKWCPESTASLEREAN</sequence>
<evidence type="ECO:0000313" key="3">
    <source>
        <dbReference type="Proteomes" id="UP000186002"/>
    </source>
</evidence>
<evidence type="ECO:0000259" key="1">
    <source>
        <dbReference type="PROSITE" id="PS50125"/>
    </source>
</evidence>
<gene>
    <name evidence="2" type="ORF">SAMN05444272_1667</name>
</gene>
<dbReference type="PANTHER" id="PTHR43081">
    <property type="entry name" value="ADENYLATE CYCLASE, TERMINAL-DIFFERENTIATION SPECIFIC-RELATED"/>
    <property type="match status" value="1"/>
</dbReference>
<evidence type="ECO:0000313" key="2">
    <source>
        <dbReference type="EMBL" id="SHM05687.1"/>
    </source>
</evidence>
<dbReference type="InterPro" id="IPR001054">
    <property type="entry name" value="A/G_cyclase"/>
</dbReference>
<keyword evidence="3" id="KW-1185">Reference proteome</keyword>
<dbReference type="STRING" id="735517.SAMN05444272_1667"/>
<dbReference type="InterPro" id="IPR050697">
    <property type="entry name" value="Adenylyl/Guanylyl_Cyclase_3/4"/>
</dbReference>
<dbReference type="GO" id="GO:0006171">
    <property type="term" value="P:cAMP biosynthetic process"/>
    <property type="evidence" value="ECO:0007669"/>
    <property type="project" value="TreeGrafter"/>
</dbReference>
<dbReference type="RefSeq" id="WP_073011750.1">
    <property type="nucleotide sequence ID" value="NZ_FRBW01000002.1"/>
</dbReference>
<proteinExistence type="predicted"/>
<dbReference type="PROSITE" id="PS50125">
    <property type="entry name" value="GUANYLATE_CYCLASE_2"/>
    <property type="match status" value="1"/>
</dbReference>
<dbReference type="SMART" id="SM00044">
    <property type="entry name" value="CYCc"/>
    <property type="match status" value="1"/>
</dbReference>
<dbReference type="PANTHER" id="PTHR43081:SF11">
    <property type="entry name" value="BLR2264 PROTEIN"/>
    <property type="match status" value="1"/>
</dbReference>
<reference evidence="2 3" key="1">
    <citation type="submission" date="2016-11" db="EMBL/GenBank/DDBJ databases">
        <authorList>
            <person name="Jaros S."/>
            <person name="Januszkiewicz K."/>
            <person name="Wedrychowicz H."/>
        </authorList>
    </citation>
    <scope>NUCLEOTIDE SEQUENCE [LARGE SCALE GENOMIC DNA]</scope>
    <source>
        <strain evidence="2 3">DSM 22153</strain>
    </source>
</reference>
<dbReference type="GO" id="GO:0004016">
    <property type="term" value="F:adenylate cyclase activity"/>
    <property type="evidence" value="ECO:0007669"/>
    <property type="project" value="UniProtKB-ARBA"/>
</dbReference>
<organism evidence="2 3">
    <name type="scientific">Roseibium suaedae</name>
    <dbReference type="NCBI Taxonomy" id="735517"/>
    <lineage>
        <taxon>Bacteria</taxon>
        <taxon>Pseudomonadati</taxon>
        <taxon>Pseudomonadota</taxon>
        <taxon>Alphaproteobacteria</taxon>
        <taxon>Hyphomicrobiales</taxon>
        <taxon>Stappiaceae</taxon>
        <taxon>Roseibium</taxon>
    </lineage>
</organism>
<name>A0A1M7FPV1_9HYPH</name>
<dbReference type="AlphaFoldDB" id="A0A1M7FPV1"/>
<protein>
    <submittedName>
        <fullName evidence="2">Adenylate cyclase</fullName>
    </submittedName>
</protein>
<accession>A0A1M7FPV1</accession>
<dbReference type="Pfam" id="PF00211">
    <property type="entry name" value="Guanylate_cyc"/>
    <property type="match status" value="1"/>
</dbReference>
<dbReference type="CDD" id="cd07302">
    <property type="entry name" value="CHD"/>
    <property type="match status" value="1"/>
</dbReference>
<feature type="domain" description="Guanylate cyclase" evidence="1">
    <location>
        <begin position="213"/>
        <end position="347"/>
    </location>
</feature>